<protein>
    <submittedName>
        <fullName evidence="3">PadR family transcriptional regulator</fullName>
    </submittedName>
</protein>
<dbReference type="InterPro" id="IPR036390">
    <property type="entry name" value="WH_DNA-bd_sf"/>
</dbReference>
<feature type="region of interest" description="Disordered" evidence="1">
    <location>
        <begin position="137"/>
        <end position="157"/>
    </location>
</feature>
<feature type="domain" description="Transcription regulator PadR N-terminal" evidence="2">
    <location>
        <begin position="14"/>
        <end position="83"/>
    </location>
</feature>
<dbReference type="Pfam" id="PF03551">
    <property type="entry name" value="PadR"/>
    <property type="match status" value="1"/>
</dbReference>
<reference evidence="6 7" key="1">
    <citation type="submission" date="2015-09" db="EMBL/GenBank/DDBJ databases">
        <title>Genome Sequences of Mycobacterium immunogenum Isolates, Recuperated from a Chloraminated Drinking Water Distribution System Simulator Subjected to Episodes of Nitrification.</title>
        <authorList>
            <person name="Gomez-Alvarez V."/>
            <person name="Revetta R.P."/>
        </authorList>
    </citation>
    <scope>NUCLEOTIDE SEQUENCE [LARGE SCALE GENOMIC DNA]</scope>
    <source>
        <strain evidence="3 6">H008</strain>
        <strain evidence="4 7">H076</strain>
    </source>
</reference>
<sequence>MARFFRHGELPLVLLAILAQRPMHGYELMSELSRLFSAGGYRPSPGTVYPAVDALAAEGLLTGQSQEGRTVYRASEEGEQALSRRIDVLAGVELRTGVRFGGGDALEKILARFSARITPLAGRVDPTAVEEILDRAATEITSLDHTKNPGKEPNNGR</sequence>
<dbReference type="KEGG" id="miz:BAB75_19845"/>
<dbReference type="STRING" id="83262.BAB75_19845"/>
<evidence type="ECO:0000313" key="5">
    <source>
        <dbReference type="EMBL" id="OAT70862.1"/>
    </source>
</evidence>
<dbReference type="Proteomes" id="UP000037843">
    <property type="component" value="Unassembled WGS sequence"/>
</dbReference>
<evidence type="ECO:0000313" key="4">
    <source>
        <dbReference type="EMBL" id="KPG26677.1"/>
    </source>
</evidence>
<dbReference type="SUPFAM" id="SSF46785">
    <property type="entry name" value="Winged helix' DNA-binding domain"/>
    <property type="match status" value="1"/>
</dbReference>
<comment type="caution">
    <text evidence="3">The sequence shown here is derived from an EMBL/GenBank/DDBJ whole genome shotgun (WGS) entry which is preliminary data.</text>
</comment>
<dbReference type="EMBL" id="LJFO01000016">
    <property type="protein sequence ID" value="KPG04894.1"/>
    <property type="molecule type" value="Genomic_DNA"/>
</dbReference>
<dbReference type="Proteomes" id="UP000186919">
    <property type="component" value="Unassembled WGS sequence"/>
</dbReference>
<gene>
    <name evidence="3" type="ORF">AN908_24035</name>
    <name evidence="4" type="ORF">AN912_24915</name>
    <name evidence="5" type="ORF">AWB85_06160</name>
</gene>
<dbReference type="OrthoDB" id="9814826at2"/>
<reference evidence="5 8" key="2">
    <citation type="submission" date="2016-01" db="EMBL/GenBank/DDBJ databases">
        <title>Mycobacterium immunogenum strain CD11_6 genome sequencing and assembly.</title>
        <authorList>
            <person name="Kaur G."/>
            <person name="Nair G.R."/>
            <person name="Mayilraj S."/>
        </authorList>
    </citation>
    <scope>NUCLEOTIDE SEQUENCE [LARGE SCALE GENOMIC DNA]</scope>
    <source>
        <strain evidence="5 8">CD11-6</strain>
    </source>
</reference>
<evidence type="ECO:0000313" key="7">
    <source>
        <dbReference type="Proteomes" id="UP000037962"/>
    </source>
</evidence>
<dbReference type="InterPro" id="IPR005149">
    <property type="entry name" value="Tscrpt_reg_PadR_N"/>
</dbReference>
<dbReference type="AlphaFoldDB" id="A0A0N1LVB7"/>
<name>A0A0N1LVB7_9MYCO</name>
<accession>A0A0N1LVB7</accession>
<dbReference type="Gene3D" id="1.10.10.10">
    <property type="entry name" value="Winged helix-like DNA-binding domain superfamily/Winged helix DNA-binding domain"/>
    <property type="match status" value="1"/>
</dbReference>
<proteinExistence type="predicted"/>
<evidence type="ECO:0000313" key="3">
    <source>
        <dbReference type="EMBL" id="KPG04894.1"/>
    </source>
</evidence>
<dbReference type="PANTHER" id="PTHR43252">
    <property type="entry name" value="TRANSCRIPTIONAL REGULATOR YQJI"/>
    <property type="match status" value="1"/>
</dbReference>
<evidence type="ECO:0000313" key="6">
    <source>
        <dbReference type="Proteomes" id="UP000037843"/>
    </source>
</evidence>
<evidence type="ECO:0000256" key="1">
    <source>
        <dbReference type="SAM" id="MobiDB-lite"/>
    </source>
</evidence>
<feature type="compositionally biased region" description="Basic and acidic residues" evidence="1">
    <location>
        <begin position="137"/>
        <end position="150"/>
    </location>
</feature>
<dbReference type="InterPro" id="IPR036388">
    <property type="entry name" value="WH-like_DNA-bd_sf"/>
</dbReference>
<dbReference type="PATRIC" id="fig|83262.10.peg.2774"/>
<dbReference type="PANTHER" id="PTHR43252:SF7">
    <property type="entry name" value="TRANSCRIPTIONAL REGULATOR YQJI"/>
    <property type="match status" value="1"/>
</dbReference>
<dbReference type="EMBL" id="LQYE01000001">
    <property type="protein sequence ID" value="OAT70862.1"/>
    <property type="molecule type" value="Genomic_DNA"/>
</dbReference>
<dbReference type="Proteomes" id="UP000037962">
    <property type="component" value="Unassembled WGS sequence"/>
</dbReference>
<dbReference type="EMBL" id="LJFS01000044">
    <property type="protein sequence ID" value="KPG26677.1"/>
    <property type="molecule type" value="Genomic_DNA"/>
</dbReference>
<organism evidence="3 6">
    <name type="scientific">Mycobacteroides immunogenum</name>
    <dbReference type="NCBI Taxonomy" id="83262"/>
    <lineage>
        <taxon>Bacteria</taxon>
        <taxon>Bacillati</taxon>
        <taxon>Actinomycetota</taxon>
        <taxon>Actinomycetes</taxon>
        <taxon>Mycobacteriales</taxon>
        <taxon>Mycobacteriaceae</taxon>
        <taxon>Mycobacteroides</taxon>
    </lineage>
</organism>
<evidence type="ECO:0000313" key="8">
    <source>
        <dbReference type="Proteomes" id="UP000186919"/>
    </source>
</evidence>
<evidence type="ECO:0000259" key="2">
    <source>
        <dbReference type="Pfam" id="PF03551"/>
    </source>
</evidence>
<keyword evidence="7" id="KW-1185">Reference proteome</keyword>